<evidence type="ECO:0000256" key="2">
    <source>
        <dbReference type="SAM" id="SignalP"/>
    </source>
</evidence>
<name>A0ABQ4I570_9ACTN</name>
<evidence type="ECO:0000313" key="4">
    <source>
        <dbReference type="Proteomes" id="UP000647017"/>
    </source>
</evidence>
<evidence type="ECO:0000256" key="1">
    <source>
        <dbReference type="SAM" id="MobiDB-lite"/>
    </source>
</evidence>
<keyword evidence="2" id="KW-0732">Signal</keyword>
<proteinExistence type="predicted"/>
<reference evidence="3 4" key="1">
    <citation type="submission" date="2021-01" db="EMBL/GenBank/DDBJ databases">
        <title>Whole genome shotgun sequence of Verrucosispora andamanensis NBRC 109075.</title>
        <authorList>
            <person name="Komaki H."/>
            <person name="Tamura T."/>
        </authorList>
    </citation>
    <scope>NUCLEOTIDE SEQUENCE [LARGE SCALE GENOMIC DNA]</scope>
    <source>
        <strain evidence="3 4">NBRC 109075</strain>
    </source>
</reference>
<feature type="compositionally biased region" description="Basic and acidic residues" evidence="1">
    <location>
        <begin position="106"/>
        <end position="118"/>
    </location>
</feature>
<evidence type="ECO:0000313" key="3">
    <source>
        <dbReference type="EMBL" id="GIJ13028.1"/>
    </source>
</evidence>
<comment type="caution">
    <text evidence="3">The sequence shown here is derived from an EMBL/GenBank/DDBJ whole genome shotgun (WGS) entry which is preliminary data.</text>
</comment>
<sequence>MLCSTAPARHVAAALGSVLLAGCHAVPAVPANAPPSSTLGGQQPAATAATAPGLTPQQRLTTIAAGIGPVPADSTTDLSYEYLHLQRWTRTSGAIRREDLRRWRHPDGSGREVTRRAPDVPGVDHQPTSEDRTLFTQAPPTTTRYRGDLHPYLPAPLPTVPAALAGLLAPPELAAEPAYPRILTWGVVGLAASQYLDQNERATTLHVLAAVPGIEYRGQTTDLAGRAGLGFRVVADRSTTMLVIDPATGELLAAQECIAGPRPGLFSSVLILQRGHSDADGVPPEPATALR</sequence>
<dbReference type="EMBL" id="BOOZ01000072">
    <property type="protein sequence ID" value="GIJ13028.1"/>
    <property type="molecule type" value="Genomic_DNA"/>
</dbReference>
<keyword evidence="4" id="KW-1185">Reference proteome</keyword>
<dbReference type="Proteomes" id="UP000647017">
    <property type="component" value="Unassembled WGS sequence"/>
</dbReference>
<accession>A0ABQ4I570</accession>
<dbReference type="RefSeq" id="WP_239099405.1">
    <property type="nucleotide sequence ID" value="NZ_BOOZ01000072.1"/>
</dbReference>
<organism evidence="3 4">
    <name type="scientific">Micromonospora andamanensis</name>
    <dbReference type="NCBI Taxonomy" id="1287068"/>
    <lineage>
        <taxon>Bacteria</taxon>
        <taxon>Bacillati</taxon>
        <taxon>Actinomycetota</taxon>
        <taxon>Actinomycetes</taxon>
        <taxon>Micromonosporales</taxon>
        <taxon>Micromonosporaceae</taxon>
        <taxon>Micromonospora</taxon>
    </lineage>
</organism>
<feature type="signal peptide" evidence="2">
    <location>
        <begin position="1"/>
        <end position="33"/>
    </location>
</feature>
<feature type="region of interest" description="Disordered" evidence="1">
    <location>
        <begin position="106"/>
        <end position="140"/>
    </location>
</feature>
<feature type="region of interest" description="Disordered" evidence="1">
    <location>
        <begin position="34"/>
        <end position="53"/>
    </location>
</feature>
<gene>
    <name evidence="3" type="ORF">Van01_62420</name>
</gene>
<feature type="chain" id="PRO_5045396661" evidence="2">
    <location>
        <begin position="34"/>
        <end position="291"/>
    </location>
</feature>
<protein>
    <submittedName>
        <fullName evidence="3">Uncharacterized protein</fullName>
    </submittedName>
</protein>